<dbReference type="Gene3D" id="1.10.1740.10">
    <property type="match status" value="1"/>
</dbReference>
<reference evidence="8" key="1">
    <citation type="submission" date="2017-04" db="EMBL/GenBank/DDBJ databases">
        <authorList>
            <person name="Varghese N."/>
            <person name="Submissions S."/>
        </authorList>
    </citation>
    <scope>NUCLEOTIDE SEQUENCE [LARGE SCALE GENOMIC DNA]</scope>
    <source>
        <strain evidence="8">DSM 12126</strain>
    </source>
</reference>
<name>A0A1W2CNV0_9SPHI</name>
<evidence type="ECO:0000313" key="8">
    <source>
        <dbReference type="Proteomes" id="UP000192756"/>
    </source>
</evidence>
<feature type="domain" description="RNA polymerase sigma factor 70 region 4 type 2" evidence="6">
    <location>
        <begin position="125"/>
        <end position="176"/>
    </location>
</feature>
<dbReference type="InterPro" id="IPR036388">
    <property type="entry name" value="WH-like_DNA-bd_sf"/>
</dbReference>
<comment type="similarity">
    <text evidence="1">Belongs to the sigma-70 factor family. ECF subfamily.</text>
</comment>
<evidence type="ECO:0000259" key="6">
    <source>
        <dbReference type="Pfam" id="PF08281"/>
    </source>
</evidence>
<sequence>MDSYESLTDQELLVLLKQQDELAFAEVYSRHWDMLFQHARKVLRDTDESKDLIQDLFISFWTKSDNLDIRTNLKGYFYRAVRNRILNLIRNKKVNHDFIELIAAQMDDSDDTILDGINERDLVKLIDEEIEKLPPKMKRAFEMSRKDFLSNKEIAAQLGISEDAVKQQISRSMKLLKSRLGKYPGLSIVLITLMHQQI</sequence>
<dbReference type="InterPro" id="IPR007627">
    <property type="entry name" value="RNA_pol_sigma70_r2"/>
</dbReference>
<gene>
    <name evidence="7" type="ORF">SAMN04488524_3074</name>
</gene>
<organism evidence="7 8">
    <name type="scientific">Pedobacter africanus</name>
    <dbReference type="NCBI Taxonomy" id="151894"/>
    <lineage>
        <taxon>Bacteria</taxon>
        <taxon>Pseudomonadati</taxon>
        <taxon>Bacteroidota</taxon>
        <taxon>Sphingobacteriia</taxon>
        <taxon>Sphingobacteriales</taxon>
        <taxon>Sphingobacteriaceae</taxon>
        <taxon>Pedobacter</taxon>
    </lineage>
</organism>
<dbReference type="SUPFAM" id="SSF88946">
    <property type="entry name" value="Sigma2 domain of RNA polymerase sigma factors"/>
    <property type="match status" value="1"/>
</dbReference>
<dbReference type="GO" id="GO:0003677">
    <property type="term" value="F:DNA binding"/>
    <property type="evidence" value="ECO:0007669"/>
    <property type="project" value="InterPro"/>
</dbReference>
<dbReference type="STRING" id="151894.SAMN04488524_3074"/>
<evidence type="ECO:0000259" key="5">
    <source>
        <dbReference type="Pfam" id="PF04542"/>
    </source>
</evidence>
<dbReference type="Proteomes" id="UP000192756">
    <property type="component" value="Unassembled WGS sequence"/>
</dbReference>
<keyword evidence="2" id="KW-0805">Transcription regulation</keyword>
<dbReference type="OrthoDB" id="659569at2"/>
<evidence type="ECO:0000256" key="4">
    <source>
        <dbReference type="ARBA" id="ARBA00023163"/>
    </source>
</evidence>
<dbReference type="NCBIfam" id="TIGR02985">
    <property type="entry name" value="Sig70_bacteroi1"/>
    <property type="match status" value="1"/>
</dbReference>
<dbReference type="Pfam" id="PF08281">
    <property type="entry name" value="Sigma70_r4_2"/>
    <property type="match status" value="1"/>
</dbReference>
<dbReference type="InterPro" id="IPR013249">
    <property type="entry name" value="RNA_pol_sigma70_r4_t2"/>
</dbReference>
<evidence type="ECO:0000256" key="2">
    <source>
        <dbReference type="ARBA" id="ARBA00023015"/>
    </source>
</evidence>
<protein>
    <submittedName>
        <fullName evidence="7">RNA polymerase sigma-70 factor, ECF subfamily</fullName>
    </submittedName>
</protein>
<dbReference type="EMBL" id="FWXT01000002">
    <property type="protein sequence ID" value="SMC86890.1"/>
    <property type="molecule type" value="Genomic_DNA"/>
</dbReference>
<evidence type="ECO:0000256" key="3">
    <source>
        <dbReference type="ARBA" id="ARBA00023082"/>
    </source>
</evidence>
<evidence type="ECO:0000313" key="7">
    <source>
        <dbReference type="EMBL" id="SMC86890.1"/>
    </source>
</evidence>
<dbReference type="Gene3D" id="1.10.10.10">
    <property type="entry name" value="Winged helix-like DNA-binding domain superfamily/Winged helix DNA-binding domain"/>
    <property type="match status" value="1"/>
</dbReference>
<dbReference type="GO" id="GO:0016987">
    <property type="term" value="F:sigma factor activity"/>
    <property type="evidence" value="ECO:0007669"/>
    <property type="project" value="UniProtKB-KW"/>
</dbReference>
<dbReference type="InterPro" id="IPR014284">
    <property type="entry name" value="RNA_pol_sigma-70_dom"/>
</dbReference>
<dbReference type="InterPro" id="IPR014327">
    <property type="entry name" value="RNA_pol_sigma70_bacteroid"/>
</dbReference>
<dbReference type="PANTHER" id="PTHR43133">
    <property type="entry name" value="RNA POLYMERASE ECF-TYPE SIGMA FACTO"/>
    <property type="match status" value="1"/>
</dbReference>
<dbReference type="GO" id="GO:0006352">
    <property type="term" value="P:DNA-templated transcription initiation"/>
    <property type="evidence" value="ECO:0007669"/>
    <property type="project" value="InterPro"/>
</dbReference>
<dbReference type="InterPro" id="IPR013324">
    <property type="entry name" value="RNA_pol_sigma_r3/r4-like"/>
</dbReference>
<dbReference type="Pfam" id="PF04542">
    <property type="entry name" value="Sigma70_r2"/>
    <property type="match status" value="1"/>
</dbReference>
<keyword evidence="4" id="KW-0804">Transcription</keyword>
<keyword evidence="8" id="KW-1185">Reference proteome</keyword>
<dbReference type="PANTHER" id="PTHR43133:SF46">
    <property type="entry name" value="RNA POLYMERASE SIGMA-70 FACTOR ECF SUBFAMILY"/>
    <property type="match status" value="1"/>
</dbReference>
<feature type="domain" description="RNA polymerase sigma-70 region 2" evidence="5">
    <location>
        <begin position="28"/>
        <end position="93"/>
    </location>
</feature>
<proteinExistence type="inferred from homology"/>
<evidence type="ECO:0000256" key="1">
    <source>
        <dbReference type="ARBA" id="ARBA00010641"/>
    </source>
</evidence>
<dbReference type="NCBIfam" id="TIGR02937">
    <property type="entry name" value="sigma70-ECF"/>
    <property type="match status" value="1"/>
</dbReference>
<dbReference type="SUPFAM" id="SSF88659">
    <property type="entry name" value="Sigma3 and sigma4 domains of RNA polymerase sigma factors"/>
    <property type="match status" value="1"/>
</dbReference>
<keyword evidence="3" id="KW-0731">Sigma factor</keyword>
<dbReference type="AlphaFoldDB" id="A0A1W2CNV0"/>
<dbReference type="RefSeq" id="WP_084239894.1">
    <property type="nucleotide sequence ID" value="NZ_FWXT01000002.1"/>
</dbReference>
<accession>A0A1W2CNV0</accession>
<dbReference type="InterPro" id="IPR013325">
    <property type="entry name" value="RNA_pol_sigma_r2"/>
</dbReference>
<dbReference type="InterPro" id="IPR039425">
    <property type="entry name" value="RNA_pol_sigma-70-like"/>
</dbReference>